<dbReference type="AlphaFoldDB" id="A0A9P9AVW6"/>
<dbReference type="EMBL" id="JAGPYM010000002">
    <property type="protein sequence ID" value="KAH6898656.1"/>
    <property type="molecule type" value="Genomic_DNA"/>
</dbReference>
<reference evidence="3 4" key="1">
    <citation type="journal article" date="2021" name="Nat. Commun.">
        <title>Genetic determinants of endophytism in the Arabidopsis root mycobiome.</title>
        <authorList>
            <person name="Mesny F."/>
            <person name="Miyauchi S."/>
            <person name="Thiergart T."/>
            <person name="Pickel B."/>
            <person name="Atanasova L."/>
            <person name="Karlsson M."/>
            <person name="Huettel B."/>
            <person name="Barry K.W."/>
            <person name="Haridas S."/>
            <person name="Chen C."/>
            <person name="Bauer D."/>
            <person name="Andreopoulos W."/>
            <person name="Pangilinan J."/>
            <person name="LaButti K."/>
            <person name="Riley R."/>
            <person name="Lipzen A."/>
            <person name="Clum A."/>
            <person name="Drula E."/>
            <person name="Henrissat B."/>
            <person name="Kohler A."/>
            <person name="Grigoriev I.V."/>
            <person name="Martin F.M."/>
            <person name="Hacquard S."/>
        </authorList>
    </citation>
    <scope>NUCLEOTIDE SEQUENCE [LARGE SCALE GENOMIC DNA]</scope>
    <source>
        <strain evidence="3 4">MPI-CAGE-CH-0241</strain>
    </source>
</reference>
<keyword evidence="4" id="KW-1185">Reference proteome</keyword>
<proteinExistence type="predicted"/>
<feature type="signal peptide" evidence="2">
    <location>
        <begin position="1"/>
        <end position="21"/>
    </location>
</feature>
<organism evidence="3 4">
    <name type="scientific">Thelonectria olida</name>
    <dbReference type="NCBI Taxonomy" id="1576542"/>
    <lineage>
        <taxon>Eukaryota</taxon>
        <taxon>Fungi</taxon>
        <taxon>Dikarya</taxon>
        <taxon>Ascomycota</taxon>
        <taxon>Pezizomycotina</taxon>
        <taxon>Sordariomycetes</taxon>
        <taxon>Hypocreomycetidae</taxon>
        <taxon>Hypocreales</taxon>
        <taxon>Nectriaceae</taxon>
        <taxon>Thelonectria</taxon>
    </lineage>
</organism>
<evidence type="ECO:0000313" key="3">
    <source>
        <dbReference type="EMBL" id="KAH6898656.1"/>
    </source>
</evidence>
<gene>
    <name evidence="3" type="ORF">B0T10DRAFT_473346</name>
</gene>
<feature type="region of interest" description="Disordered" evidence="1">
    <location>
        <begin position="58"/>
        <end position="102"/>
    </location>
</feature>
<feature type="chain" id="PRO_5040289688" evidence="2">
    <location>
        <begin position="22"/>
        <end position="130"/>
    </location>
</feature>
<sequence length="130" mass="13979">MGTLASFWGSIMDVLASWSQAMVPNLEEEGPCKLVFAFCSAVGHHLSRIFCSILSPKKAKTTRSCPGLSTGVSGKTGRRAEEREREEGAGETGETQKAQGETRVKSAIDELLKASSLRPKAYMGLSLCHC</sequence>
<dbReference type="Proteomes" id="UP000777438">
    <property type="component" value="Unassembled WGS sequence"/>
</dbReference>
<evidence type="ECO:0000256" key="1">
    <source>
        <dbReference type="SAM" id="MobiDB-lite"/>
    </source>
</evidence>
<keyword evidence="2" id="KW-0732">Signal</keyword>
<comment type="caution">
    <text evidence="3">The sequence shown here is derived from an EMBL/GenBank/DDBJ whole genome shotgun (WGS) entry which is preliminary data.</text>
</comment>
<evidence type="ECO:0000256" key="2">
    <source>
        <dbReference type="SAM" id="SignalP"/>
    </source>
</evidence>
<evidence type="ECO:0000313" key="4">
    <source>
        <dbReference type="Proteomes" id="UP000777438"/>
    </source>
</evidence>
<feature type="compositionally biased region" description="Basic and acidic residues" evidence="1">
    <location>
        <begin position="78"/>
        <end position="88"/>
    </location>
</feature>
<accession>A0A9P9AVW6</accession>
<protein>
    <submittedName>
        <fullName evidence="3">Uncharacterized protein</fullName>
    </submittedName>
</protein>
<name>A0A9P9AVW6_9HYPO</name>